<dbReference type="Pfam" id="PF00982">
    <property type="entry name" value="Glyco_transf_20"/>
    <property type="match status" value="1"/>
</dbReference>
<dbReference type="PANTHER" id="PTHR10788:SF106">
    <property type="entry name" value="BCDNA.GH08860"/>
    <property type="match status" value="1"/>
</dbReference>
<evidence type="ECO:0000313" key="3">
    <source>
        <dbReference type="Proteomes" id="UP001501822"/>
    </source>
</evidence>
<gene>
    <name evidence="2" type="ORF">GCM10010151_71010</name>
</gene>
<evidence type="ECO:0000313" key="2">
    <source>
        <dbReference type="EMBL" id="GAA0370910.1"/>
    </source>
</evidence>
<proteinExistence type="inferred from homology"/>
<comment type="similarity">
    <text evidence="1">Belongs to the glycosyltransferase 20 family.</text>
</comment>
<evidence type="ECO:0000256" key="1">
    <source>
        <dbReference type="ARBA" id="ARBA00008799"/>
    </source>
</evidence>
<dbReference type="InterPro" id="IPR001830">
    <property type="entry name" value="Glyco_trans_20"/>
</dbReference>
<sequence length="480" mass="52658">MTPPETAADPRMATGVRLIVCSNSAPRWQDGAGLLPRSPGGLVPLLATLLGEHGGDWVCTMPADGPPGAEPVEVTRLPGDVTLHRLRLPPAVVEQHYEKVGVRVLLWLFHYLLDTPRQPGEGLAEAWAGYEAVNRAYADRVATLLTGSAEEFVLVNDHHLFLVPELLGRRADRRGRVAFFQGLPWCEPEYFGVLPAYIRDRILTGLLGADVVGFHCTRWARAFLACCARYLPGCAVDDGGATYGGHRTRVTVAPFPLDVATVERLRAEPATAEWRTRLDREAGGRRVLVRADRIDLWKNLPRGFAAYRSLLDRDPGLAGEWWFCAVATPPGRPTERTRALQRECEDLVADLNERFGRPGRPAVSLIYPDLATTRNCVVAALSGADLTLVNPTFDGMNLVAKEALYLGERGPLLLSVNAGAYEGLAGHVTPVQPFDVEATASALRDAMTRRTAPEERAAARRLLRDQDATDWLNRMMGAER</sequence>
<dbReference type="SUPFAM" id="SSF53756">
    <property type="entry name" value="UDP-Glycosyltransferase/glycogen phosphorylase"/>
    <property type="match status" value="1"/>
</dbReference>
<dbReference type="EMBL" id="BAAABM010000070">
    <property type="protein sequence ID" value="GAA0370910.1"/>
    <property type="molecule type" value="Genomic_DNA"/>
</dbReference>
<dbReference type="Proteomes" id="UP001501822">
    <property type="component" value="Unassembled WGS sequence"/>
</dbReference>
<dbReference type="Gene3D" id="3.40.50.2000">
    <property type="entry name" value="Glycogen Phosphorylase B"/>
    <property type="match status" value="2"/>
</dbReference>
<protein>
    <submittedName>
        <fullName evidence="2">Trehalose-6-phosphate synthase</fullName>
    </submittedName>
</protein>
<accession>A0ABN0XS21</accession>
<keyword evidence="3" id="KW-1185">Reference proteome</keyword>
<name>A0ABN0XS21_9ACTN</name>
<comment type="caution">
    <text evidence="2">The sequence shown here is derived from an EMBL/GenBank/DDBJ whole genome shotgun (WGS) entry which is preliminary data.</text>
</comment>
<reference evidence="2 3" key="1">
    <citation type="journal article" date="2019" name="Int. J. Syst. Evol. Microbiol.">
        <title>The Global Catalogue of Microorganisms (GCM) 10K type strain sequencing project: providing services to taxonomists for standard genome sequencing and annotation.</title>
        <authorList>
            <consortium name="The Broad Institute Genomics Platform"/>
            <consortium name="The Broad Institute Genome Sequencing Center for Infectious Disease"/>
            <person name="Wu L."/>
            <person name="Ma J."/>
        </authorList>
    </citation>
    <scope>NUCLEOTIDE SEQUENCE [LARGE SCALE GENOMIC DNA]</scope>
    <source>
        <strain evidence="2 3">JCM 3146</strain>
    </source>
</reference>
<organism evidence="2 3">
    <name type="scientific">Actinoallomurus spadix</name>
    <dbReference type="NCBI Taxonomy" id="79912"/>
    <lineage>
        <taxon>Bacteria</taxon>
        <taxon>Bacillati</taxon>
        <taxon>Actinomycetota</taxon>
        <taxon>Actinomycetes</taxon>
        <taxon>Streptosporangiales</taxon>
        <taxon>Thermomonosporaceae</taxon>
        <taxon>Actinoallomurus</taxon>
    </lineage>
</organism>
<dbReference type="PANTHER" id="PTHR10788">
    <property type="entry name" value="TREHALOSE-6-PHOSPHATE SYNTHASE"/>
    <property type="match status" value="1"/>
</dbReference>